<reference evidence="2 3" key="1">
    <citation type="submission" date="2019-09" db="EMBL/GenBank/DDBJ databases">
        <title>A chromosome-level genome assembly of the Chinese tupelo Nyssa sinensis.</title>
        <authorList>
            <person name="Yang X."/>
            <person name="Kang M."/>
            <person name="Yang Y."/>
            <person name="Xiong H."/>
            <person name="Wang M."/>
            <person name="Zhang Z."/>
            <person name="Wang Z."/>
            <person name="Wu H."/>
            <person name="Ma T."/>
            <person name="Liu J."/>
            <person name="Xi Z."/>
        </authorList>
    </citation>
    <scope>NUCLEOTIDE SEQUENCE [LARGE SCALE GENOMIC DNA]</scope>
    <source>
        <strain evidence="2">J267</strain>
        <tissue evidence="2">Leaf</tissue>
    </source>
</reference>
<name>A0A5J4ZAJ3_9ASTE</name>
<dbReference type="AlphaFoldDB" id="A0A5J4ZAJ3"/>
<dbReference type="PANTHER" id="PTHR35281">
    <property type="entry name" value="BNAA02G34170D PROTEIN"/>
    <property type="match status" value="1"/>
</dbReference>
<gene>
    <name evidence="2" type="ORF">F0562_018254</name>
</gene>
<evidence type="ECO:0000313" key="2">
    <source>
        <dbReference type="EMBL" id="KAA8514959.1"/>
    </source>
</evidence>
<evidence type="ECO:0000313" key="3">
    <source>
        <dbReference type="Proteomes" id="UP000325577"/>
    </source>
</evidence>
<keyword evidence="1" id="KW-0472">Membrane</keyword>
<dbReference type="Proteomes" id="UP000325577">
    <property type="component" value="Linkage Group LG9"/>
</dbReference>
<feature type="transmembrane region" description="Helical" evidence="1">
    <location>
        <begin position="12"/>
        <end position="38"/>
    </location>
</feature>
<dbReference type="EMBL" id="CM018052">
    <property type="protein sequence ID" value="KAA8514959.1"/>
    <property type="molecule type" value="Genomic_DNA"/>
</dbReference>
<evidence type="ECO:0000256" key="1">
    <source>
        <dbReference type="SAM" id="Phobius"/>
    </source>
</evidence>
<accession>A0A5J4ZAJ3</accession>
<proteinExistence type="predicted"/>
<keyword evidence="1" id="KW-1133">Transmembrane helix</keyword>
<dbReference type="OrthoDB" id="617505at2759"/>
<keyword evidence="1" id="KW-0812">Transmembrane</keyword>
<protein>
    <submittedName>
        <fullName evidence="2">Uncharacterized protein</fullName>
    </submittedName>
</protein>
<sequence length="73" mass="8371">MPESTIIAGSAFAWWCSFLSYCNLICFGQSFHFVKAFLKEVGKIKMSVGTIAYYQLMQVCQAEYFRQLLKPVT</sequence>
<dbReference type="PANTHER" id="PTHR35281:SF3">
    <property type="entry name" value="BNAA07G07520D PROTEIN"/>
    <property type="match status" value="1"/>
</dbReference>
<keyword evidence="3" id="KW-1185">Reference proteome</keyword>
<organism evidence="2 3">
    <name type="scientific">Nyssa sinensis</name>
    <dbReference type="NCBI Taxonomy" id="561372"/>
    <lineage>
        <taxon>Eukaryota</taxon>
        <taxon>Viridiplantae</taxon>
        <taxon>Streptophyta</taxon>
        <taxon>Embryophyta</taxon>
        <taxon>Tracheophyta</taxon>
        <taxon>Spermatophyta</taxon>
        <taxon>Magnoliopsida</taxon>
        <taxon>eudicotyledons</taxon>
        <taxon>Gunneridae</taxon>
        <taxon>Pentapetalae</taxon>
        <taxon>asterids</taxon>
        <taxon>Cornales</taxon>
        <taxon>Nyssaceae</taxon>
        <taxon>Nyssa</taxon>
    </lineage>
</organism>